<dbReference type="EMBL" id="CP002394">
    <property type="protein sequence ID" value="ADU30417.1"/>
    <property type="molecule type" value="Genomic_DNA"/>
</dbReference>
<dbReference type="RefSeq" id="WP_013488753.1">
    <property type="nucleotide sequence ID" value="NC_014829.1"/>
</dbReference>
<dbReference type="OrthoDB" id="2361368at2"/>
<evidence type="ECO:0000313" key="2">
    <source>
        <dbReference type="Proteomes" id="UP000001401"/>
    </source>
</evidence>
<dbReference type="KEGG" id="bco:Bcell_2156"/>
<evidence type="ECO:0000313" key="1">
    <source>
        <dbReference type="EMBL" id="ADU30417.1"/>
    </source>
</evidence>
<name>E6U239_EVAC2</name>
<protein>
    <submittedName>
        <fullName evidence="1">Uncharacterized protein</fullName>
    </submittedName>
</protein>
<dbReference type="AlphaFoldDB" id="E6U239"/>
<dbReference type="Proteomes" id="UP000001401">
    <property type="component" value="Chromosome"/>
</dbReference>
<proteinExistence type="predicted"/>
<sequence length="103" mass="12428">MAFGIKREELNNWKKAAKNEEIAFITHFWYDPRFPGCTTVTKVACANMAKLIRWGERYGLKKEWIHKRNDFPHFDLLGERQKEILKMENKFEQLQRLEEKKKG</sequence>
<reference evidence="1 2" key="1">
    <citation type="submission" date="2010-12" db="EMBL/GenBank/DDBJ databases">
        <title>Complete sequence of Bacillus cellulosilyticus DSM 2522.</title>
        <authorList>
            <consortium name="US DOE Joint Genome Institute"/>
            <person name="Lucas S."/>
            <person name="Copeland A."/>
            <person name="Lapidus A."/>
            <person name="Cheng J.-F."/>
            <person name="Bruce D."/>
            <person name="Goodwin L."/>
            <person name="Pitluck S."/>
            <person name="Chertkov O."/>
            <person name="Detter J.C."/>
            <person name="Han C."/>
            <person name="Tapia R."/>
            <person name="Land M."/>
            <person name="Hauser L."/>
            <person name="Jeffries C."/>
            <person name="Kyrpides N."/>
            <person name="Ivanova N."/>
            <person name="Mikhailova N."/>
            <person name="Brumm P."/>
            <person name="Mead D."/>
            <person name="Woyke T."/>
        </authorList>
    </citation>
    <scope>NUCLEOTIDE SEQUENCE [LARGE SCALE GENOMIC DNA]</scope>
    <source>
        <strain evidence="2">ATCC 21833 / DSM 2522 / FERM P-1141 / JCM 9156 / N-4</strain>
    </source>
</reference>
<gene>
    <name evidence="1" type="ordered locus">Bcell_2156</name>
</gene>
<dbReference type="HOGENOM" id="CLU_153135_0_0_9"/>
<keyword evidence="2" id="KW-1185">Reference proteome</keyword>
<organism evidence="1 2">
    <name type="scientific">Evansella cellulosilytica (strain ATCC 21833 / DSM 2522 / FERM P-1141 / JCM 9156 / N-4)</name>
    <name type="common">Bacillus cellulosilyticus</name>
    <dbReference type="NCBI Taxonomy" id="649639"/>
    <lineage>
        <taxon>Bacteria</taxon>
        <taxon>Bacillati</taxon>
        <taxon>Bacillota</taxon>
        <taxon>Bacilli</taxon>
        <taxon>Bacillales</taxon>
        <taxon>Bacillaceae</taxon>
        <taxon>Evansella</taxon>
    </lineage>
</organism>
<dbReference type="eggNOG" id="ENOG5032S7S">
    <property type="taxonomic scope" value="Bacteria"/>
</dbReference>
<accession>E6U239</accession>
<dbReference type="STRING" id="649639.Bcell_2156"/>